<evidence type="ECO:0000256" key="1">
    <source>
        <dbReference type="SAM" id="MobiDB-lite"/>
    </source>
</evidence>
<dbReference type="Gene3D" id="3.30.450.40">
    <property type="match status" value="1"/>
</dbReference>
<proteinExistence type="predicted"/>
<dbReference type="AlphaFoldDB" id="A0A6J7IWG8"/>
<feature type="region of interest" description="Disordered" evidence="1">
    <location>
        <begin position="265"/>
        <end position="296"/>
    </location>
</feature>
<organism evidence="2">
    <name type="scientific">freshwater metagenome</name>
    <dbReference type="NCBI Taxonomy" id="449393"/>
    <lineage>
        <taxon>unclassified sequences</taxon>
        <taxon>metagenomes</taxon>
        <taxon>ecological metagenomes</taxon>
    </lineage>
</organism>
<sequence>MHTSDPWAAGDAAADPLRHALRLARLNESARGGRRMGDAVRSVVDRSWQRSAAAGVDPELDRPGAVLDRDVLERRRQAHPLAAVRPTLARVLTDLTTSAPHVFALSDARGVLLWVDGSESAVERAGGEMAFEAGTDWSERAAGTNAVGTALVEEHAVQIFSAEHFRPAVHGWTCSASPIRCPETGEILGVLDATGDLRTVDPRTLPYLVGATRAAERVLRGQAERRDGRLRALVRQRAAGAPRPELALSPLGRVVALDRGAGAVDHGAPGADGGDRRWRLPRPAPEGGPIRLPDGRMGHAEPSGDAGFLVYADAPATRRRPAVSLELLGTHSPLARRRDGAQPLSRGHAEILALLVHTPAGITAERLAVLLHGDRANAGTARAACSRLRSRLPGVVQARPYRLATGVDSDLAQVRGRLRAGDLTGAVEAYRGPLLPDSTAPGVREIADDLHAELRGALLEAGDAEALAGWCASPHGADDLRAAEALVVALPHGDPRRGGAAGRIASMRRRLGVDWAPATVDAGAGRGPRG</sequence>
<evidence type="ECO:0000313" key="2">
    <source>
        <dbReference type="EMBL" id="CAB4935473.1"/>
    </source>
</evidence>
<dbReference type="EMBL" id="CAFBMK010000196">
    <property type="protein sequence ID" value="CAB4935473.1"/>
    <property type="molecule type" value="Genomic_DNA"/>
</dbReference>
<accession>A0A6J7IWG8</accession>
<dbReference type="InterPro" id="IPR029016">
    <property type="entry name" value="GAF-like_dom_sf"/>
</dbReference>
<gene>
    <name evidence="2" type="ORF">UFOPK3564_02620</name>
</gene>
<reference evidence="2" key="1">
    <citation type="submission" date="2020-05" db="EMBL/GenBank/DDBJ databases">
        <authorList>
            <person name="Chiriac C."/>
            <person name="Salcher M."/>
            <person name="Ghai R."/>
            <person name="Kavagutti S V."/>
        </authorList>
    </citation>
    <scope>NUCLEOTIDE SEQUENCE</scope>
</reference>
<name>A0A6J7IWG8_9ZZZZ</name>
<protein>
    <submittedName>
        <fullName evidence="2">Unannotated protein</fullName>
    </submittedName>
</protein>